<evidence type="ECO:0000256" key="9">
    <source>
        <dbReference type="ARBA" id="ARBA00023136"/>
    </source>
</evidence>
<dbReference type="InterPro" id="IPR003439">
    <property type="entry name" value="ABC_transporter-like_ATP-bd"/>
</dbReference>
<dbReference type="InterPro" id="IPR026082">
    <property type="entry name" value="ABCA"/>
</dbReference>
<dbReference type="InterPro" id="IPR013525">
    <property type="entry name" value="ABC2_TM"/>
</dbReference>
<dbReference type="InterPro" id="IPR003593">
    <property type="entry name" value="AAA+_ATPase"/>
</dbReference>
<dbReference type="Proteomes" id="UP001470230">
    <property type="component" value="Unassembled WGS sequence"/>
</dbReference>
<organism evidence="12 13">
    <name type="scientific">Tritrichomonas musculus</name>
    <dbReference type="NCBI Taxonomy" id="1915356"/>
    <lineage>
        <taxon>Eukaryota</taxon>
        <taxon>Metamonada</taxon>
        <taxon>Parabasalia</taxon>
        <taxon>Tritrichomonadida</taxon>
        <taxon>Tritrichomonadidae</taxon>
        <taxon>Tritrichomonas</taxon>
    </lineage>
</organism>
<feature type="transmembrane region" description="Helical" evidence="10">
    <location>
        <begin position="48"/>
        <end position="70"/>
    </location>
</feature>
<keyword evidence="3" id="KW-0813">Transport</keyword>
<dbReference type="InterPro" id="IPR017871">
    <property type="entry name" value="ABC_transporter-like_CS"/>
</dbReference>
<evidence type="ECO:0000313" key="12">
    <source>
        <dbReference type="EMBL" id="KAK8898165.1"/>
    </source>
</evidence>
<dbReference type="SMART" id="SM00382">
    <property type="entry name" value="AAA"/>
    <property type="match status" value="1"/>
</dbReference>
<evidence type="ECO:0000256" key="5">
    <source>
        <dbReference type="ARBA" id="ARBA00022737"/>
    </source>
</evidence>
<feature type="transmembrane region" description="Helical" evidence="10">
    <location>
        <begin position="361"/>
        <end position="379"/>
    </location>
</feature>
<keyword evidence="7" id="KW-0067">ATP-binding</keyword>
<feature type="domain" description="ABC transporter" evidence="11">
    <location>
        <begin position="500"/>
        <end position="724"/>
    </location>
</feature>
<evidence type="ECO:0000256" key="6">
    <source>
        <dbReference type="ARBA" id="ARBA00022741"/>
    </source>
</evidence>
<name>A0ABR2L479_9EUKA</name>
<evidence type="ECO:0000256" key="7">
    <source>
        <dbReference type="ARBA" id="ARBA00022840"/>
    </source>
</evidence>
<dbReference type="PROSITE" id="PS50893">
    <property type="entry name" value="ABC_TRANSPORTER_2"/>
    <property type="match status" value="1"/>
</dbReference>
<dbReference type="PANTHER" id="PTHR19229:SF36">
    <property type="entry name" value="ATP-BINDING CASSETTE SUB-FAMILY A MEMBER 2"/>
    <property type="match status" value="1"/>
</dbReference>
<feature type="transmembrane region" description="Helical" evidence="10">
    <location>
        <begin position="391"/>
        <end position="409"/>
    </location>
</feature>
<dbReference type="PANTHER" id="PTHR19229">
    <property type="entry name" value="ATP-BINDING CASSETTE TRANSPORTER SUBFAMILY A ABCA"/>
    <property type="match status" value="1"/>
</dbReference>
<evidence type="ECO:0000256" key="4">
    <source>
        <dbReference type="ARBA" id="ARBA00022692"/>
    </source>
</evidence>
<feature type="transmembrane region" description="Helical" evidence="10">
    <location>
        <begin position="251"/>
        <end position="274"/>
    </location>
</feature>
<reference evidence="12 13" key="1">
    <citation type="submission" date="2024-04" db="EMBL/GenBank/DDBJ databases">
        <title>Tritrichomonas musculus Genome.</title>
        <authorList>
            <person name="Alves-Ferreira E."/>
            <person name="Grigg M."/>
            <person name="Lorenzi H."/>
            <person name="Galac M."/>
        </authorList>
    </citation>
    <scope>NUCLEOTIDE SEQUENCE [LARGE SCALE GENOMIC DNA]</scope>
    <source>
        <strain evidence="12 13">EAF2021</strain>
    </source>
</reference>
<dbReference type="Gene3D" id="3.40.50.300">
    <property type="entry name" value="P-loop containing nucleotide triphosphate hydrolases"/>
    <property type="match status" value="1"/>
</dbReference>
<comment type="caution">
    <text evidence="12">The sequence shown here is derived from an EMBL/GenBank/DDBJ whole genome shotgun (WGS) entry which is preliminary data.</text>
</comment>
<dbReference type="Pfam" id="PF00005">
    <property type="entry name" value="ABC_tran"/>
    <property type="match status" value="1"/>
</dbReference>
<gene>
    <name evidence="12" type="ORF">M9Y10_000436</name>
</gene>
<keyword evidence="6" id="KW-0547">Nucleotide-binding</keyword>
<accession>A0ABR2L479</accession>
<dbReference type="PROSITE" id="PS00211">
    <property type="entry name" value="ABC_TRANSPORTER_1"/>
    <property type="match status" value="1"/>
</dbReference>
<comment type="similarity">
    <text evidence="2">Belongs to the ABC transporter superfamily. ABCA family.</text>
</comment>
<keyword evidence="8 10" id="KW-1133">Transmembrane helix</keyword>
<feature type="transmembrane region" description="Helical" evidence="10">
    <location>
        <begin position="294"/>
        <end position="321"/>
    </location>
</feature>
<proteinExistence type="inferred from homology"/>
<dbReference type="EMBL" id="JAPFFF010000001">
    <property type="protein sequence ID" value="KAK8898165.1"/>
    <property type="molecule type" value="Genomic_DNA"/>
</dbReference>
<keyword evidence="9 10" id="KW-0472">Membrane</keyword>
<evidence type="ECO:0000256" key="10">
    <source>
        <dbReference type="SAM" id="Phobius"/>
    </source>
</evidence>
<feature type="transmembrane region" description="Helical" evidence="10">
    <location>
        <begin position="328"/>
        <end position="349"/>
    </location>
</feature>
<evidence type="ECO:0000256" key="8">
    <source>
        <dbReference type="ARBA" id="ARBA00022989"/>
    </source>
</evidence>
<dbReference type="SUPFAM" id="SSF52540">
    <property type="entry name" value="P-loop containing nucleoside triphosphate hydrolases"/>
    <property type="match status" value="1"/>
</dbReference>
<dbReference type="Pfam" id="PF12698">
    <property type="entry name" value="ABC2_membrane_3"/>
    <property type="match status" value="1"/>
</dbReference>
<keyword evidence="13" id="KW-1185">Reference proteome</keyword>
<feature type="transmembrane region" description="Helical" evidence="10">
    <location>
        <begin position="437"/>
        <end position="461"/>
    </location>
</feature>
<evidence type="ECO:0000256" key="1">
    <source>
        <dbReference type="ARBA" id="ARBA00004141"/>
    </source>
</evidence>
<keyword evidence="4 10" id="KW-0812">Transmembrane</keyword>
<dbReference type="InterPro" id="IPR027417">
    <property type="entry name" value="P-loop_NTPase"/>
</dbReference>
<protein>
    <recommendedName>
        <fullName evidence="11">ABC transporter domain-containing protein</fullName>
    </recommendedName>
</protein>
<evidence type="ECO:0000256" key="2">
    <source>
        <dbReference type="ARBA" id="ARBA00008869"/>
    </source>
</evidence>
<sequence>MKKNDENVIEAKKIEGNPLGSWTDLKPTFSNQVKALLKKNLLIKCRNISSIVEIICAFLIPLITLLEYYFATATFKDKPTPTIDPINYASIAEWFLIFGNQTKVVILPDKPRMHYLIGNTTFLKKVLVGGVMLYNDTNITLPGAQVTYVNHYSDLKEIVQSTDYNNMGIEWSNIDSPDALTSPSITVYIQSIYGTPQPEIYFEIRNSLIIMRSLNEGKNPIFNQLEYINVNFSKCEFAHPKIIQRMTKMSFAYGLLTPISIIIATLPDMELIFYEKDTHVTALSFLMGMSELAYWFTNFIVAFIICFVLFLYISLIYTFWYGLTGNNFGMILVLSILFIIAEIWFQFFLTTLIGTANKGKSLTIILIMVTIIFSFIFQFVTLDEKSTASKVLNNILCLFPISTYQLYLMQADITTVSDLPFFKWNDMNNRAYICPPWISFMWSAIDIVLYFILFVICNAVVKRKFGAPSLKLSEIFQRKKKSNYLRHKETNDPNKMNSAINCDHLTKVYHGVRKVKALDSITFDITKGEVIVMIGPNGAGKSTMINCISGGIKPTHGSISILGEPGIHNLGVCYQENVLIPQLSVEEHFELFGAFRGIKKETLQTSIDYLATNMQLTHMLKNRAGDLSGGQKRKLCIGLSLLGNPEVVLMDEPTAGVDVQACQLIWKMISNLKNTTSFVTSHALEEAETVSSRLFILSEGVIRFIGTSTELREKFKCGYELRVETSQNMETVLDFVKKFIPEAKIADDRPDVILMPVSLSIGNFLMSFRNSRKNLGIISYSFAVQQLEDMLLKSLEKIN</sequence>
<evidence type="ECO:0000256" key="3">
    <source>
        <dbReference type="ARBA" id="ARBA00022448"/>
    </source>
</evidence>
<evidence type="ECO:0000259" key="11">
    <source>
        <dbReference type="PROSITE" id="PS50893"/>
    </source>
</evidence>
<evidence type="ECO:0000313" key="13">
    <source>
        <dbReference type="Proteomes" id="UP001470230"/>
    </source>
</evidence>
<keyword evidence="5" id="KW-0677">Repeat</keyword>
<comment type="subcellular location">
    <subcellularLocation>
        <location evidence="1">Membrane</location>
        <topology evidence="1">Multi-pass membrane protein</topology>
    </subcellularLocation>
</comment>